<evidence type="ECO:0000256" key="1">
    <source>
        <dbReference type="SAM" id="MobiDB-lite"/>
    </source>
</evidence>
<dbReference type="SUPFAM" id="SSF49313">
    <property type="entry name" value="Cadherin-like"/>
    <property type="match status" value="1"/>
</dbReference>
<dbReference type="SUPFAM" id="SSF50998">
    <property type="entry name" value="Quinoprotein alcohol dehydrogenase-like"/>
    <property type="match status" value="1"/>
</dbReference>
<dbReference type="PANTHER" id="PTHR42754">
    <property type="entry name" value="ENDOGLUCANASE"/>
    <property type="match status" value="1"/>
</dbReference>
<dbReference type="SMART" id="SM00736">
    <property type="entry name" value="CADG"/>
    <property type="match status" value="1"/>
</dbReference>
<dbReference type="InterPro" id="IPR011047">
    <property type="entry name" value="Quinoprotein_ADH-like_sf"/>
</dbReference>
<name>A0AA90U0M3_9EURY</name>
<reference evidence="3 4" key="1">
    <citation type="submission" date="2023-07" db="EMBL/GenBank/DDBJ databases">
        <title>Genomic Encyclopedia of Type Strains, Phase IV (KMG-IV): sequencing the most valuable type-strain genomes for metagenomic binning, comparative biology and taxonomic classification.</title>
        <authorList>
            <person name="Goeker M."/>
        </authorList>
    </citation>
    <scope>NUCLEOTIDE SEQUENCE [LARGE SCALE GENOMIC DNA]</scope>
    <source>
        <strain evidence="3 4">DSM 17273</strain>
    </source>
</reference>
<dbReference type="GO" id="GO:0016020">
    <property type="term" value="C:membrane"/>
    <property type="evidence" value="ECO:0007669"/>
    <property type="project" value="InterPro"/>
</dbReference>
<dbReference type="PROSITE" id="PS50231">
    <property type="entry name" value="RICIN_B_LECTIN"/>
    <property type="match status" value="1"/>
</dbReference>
<dbReference type="InterPro" id="IPR006644">
    <property type="entry name" value="Cadg"/>
</dbReference>
<comment type="caution">
    <text evidence="3">The sequence shown here is derived from an EMBL/GenBank/DDBJ whole genome shotgun (WGS) entry which is preliminary data.</text>
</comment>
<dbReference type="AlphaFoldDB" id="A0AA90U0M3"/>
<dbReference type="Pfam" id="PF05345">
    <property type="entry name" value="He_PIG"/>
    <property type="match status" value="1"/>
</dbReference>
<dbReference type="RefSeq" id="WP_270095364.1">
    <property type="nucleotide sequence ID" value="NZ_JAQFFK010000001.1"/>
</dbReference>
<dbReference type="Proteomes" id="UP001185015">
    <property type="component" value="Unassembled WGS sequence"/>
</dbReference>
<evidence type="ECO:0000313" key="4">
    <source>
        <dbReference type="Proteomes" id="UP001185015"/>
    </source>
</evidence>
<evidence type="ECO:0000259" key="2">
    <source>
        <dbReference type="SMART" id="SM00736"/>
    </source>
</evidence>
<keyword evidence="4" id="KW-1185">Reference proteome</keyword>
<dbReference type="InterPro" id="IPR015919">
    <property type="entry name" value="Cadherin-like_sf"/>
</dbReference>
<feature type="domain" description="Dystroglycan-type cadherin-like" evidence="2">
    <location>
        <begin position="377"/>
        <end position="467"/>
    </location>
</feature>
<dbReference type="Gene3D" id="2.60.40.10">
    <property type="entry name" value="Immunoglobulins"/>
    <property type="match status" value="1"/>
</dbReference>
<feature type="compositionally biased region" description="Acidic residues" evidence="1">
    <location>
        <begin position="510"/>
        <end position="530"/>
    </location>
</feature>
<sequence length="555" mass="60453">MRLYVIIFVILLTLVTTGASAAVGVVEDWNVTFDGGYDDVATSVQQTSDDGYIVAGYTNNSANNDMWLLKTDDTGSEEWNVTYTCNVSDDDIIYSVQQTSDGYIVAGTTETGDDRDMWLLKTDSTGSEDWNVTFDSGSSDYVTSVNQTSDDGYILTGYTNSSADWDIWLVKTDSTGSEEWNVTFDGGNDDYSRSVQQTSDGYIVTGSTNNSVDYDVWLIKTDDTGSEEWNVTFNGGYNDHAYSVQQTNDTGYIIAGYADNIADRDMWLIKTDSTGSEDWNVTFDGSVEDDGAYPVQQTSDEGYIVAGYTENEDNRDMWLIKTNSTGSEDWNVTFDGGNHDYAYSVQQTLDGYIVAGSTENGANNDMWLVKVKENQPPVLSPIGDKSVNENAPLTFTVIAIDPENDTLVYSGTNLPTGATLNDSTGVFSWTPSESQAGAYSVNFTVYDSILTDSETINITVNNVDTGGSSSGGSGTGSAVIMPIQEETEEEEANNTSSSNATDNAVVVVSEEESSEEEIVEETPELQEESETTPGFSMLPAIGMLLSVYIIYRRKD</sequence>
<feature type="region of interest" description="Disordered" evidence="1">
    <location>
        <begin position="510"/>
        <end position="534"/>
    </location>
</feature>
<accession>A0AA90U0M3</accession>
<protein>
    <recommendedName>
        <fullName evidence="2">Dystroglycan-type cadherin-like domain-containing protein</fullName>
    </recommendedName>
</protein>
<dbReference type="GO" id="GO:0005509">
    <property type="term" value="F:calcium ion binding"/>
    <property type="evidence" value="ECO:0007669"/>
    <property type="project" value="InterPro"/>
</dbReference>
<dbReference type="InterPro" id="IPR013783">
    <property type="entry name" value="Ig-like_fold"/>
</dbReference>
<gene>
    <name evidence="3" type="ORF">J2750_002123</name>
</gene>
<evidence type="ECO:0000313" key="3">
    <source>
        <dbReference type="EMBL" id="MDR6223650.1"/>
    </source>
</evidence>
<dbReference type="PANTHER" id="PTHR42754:SF1">
    <property type="entry name" value="LIPOPROTEIN"/>
    <property type="match status" value="1"/>
</dbReference>
<dbReference type="EMBL" id="JAVDQI010000010">
    <property type="protein sequence ID" value="MDR6223650.1"/>
    <property type="molecule type" value="Genomic_DNA"/>
</dbReference>
<proteinExistence type="predicted"/>
<organism evidence="3 4">
    <name type="scientific">Methanococcoides alaskense</name>
    <dbReference type="NCBI Taxonomy" id="325778"/>
    <lineage>
        <taxon>Archaea</taxon>
        <taxon>Methanobacteriati</taxon>
        <taxon>Methanobacteriota</taxon>
        <taxon>Stenosarchaea group</taxon>
        <taxon>Methanomicrobia</taxon>
        <taxon>Methanosarcinales</taxon>
        <taxon>Methanosarcinaceae</taxon>
        <taxon>Methanococcoides</taxon>
    </lineage>
</organism>